<dbReference type="EMBL" id="WWCS01000009">
    <property type="protein sequence ID" value="MYN40718.1"/>
    <property type="molecule type" value="Genomic_DNA"/>
</dbReference>
<dbReference type="RefSeq" id="WP_161045731.1">
    <property type="nucleotide sequence ID" value="NZ_WWCS01000009.1"/>
</dbReference>
<evidence type="ECO:0000259" key="1">
    <source>
        <dbReference type="Pfam" id="PF03781"/>
    </source>
</evidence>
<protein>
    <submittedName>
        <fullName evidence="2">SUMF1/EgtB/PvdO family nonheme iron enzyme</fullName>
    </submittedName>
</protein>
<dbReference type="Proteomes" id="UP000466332">
    <property type="component" value="Unassembled WGS sequence"/>
</dbReference>
<dbReference type="InterPro" id="IPR051043">
    <property type="entry name" value="Sulfatase_Mod_Factor_Kinase"/>
</dbReference>
<evidence type="ECO:0000313" key="2">
    <source>
        <dbReference type="EMBL" id="MYN40718.1"/>
    </source>
</evidence>
<feature type="domain" description="Sulfatase-modifying factor enzyme-like" evidence="1">
    <location>
        <begin position="68"/>
        <end position="337"/>
    </location>
</feature>
<dbReference type="PANTHER" id="PTHR23150">
    <property type="entry name" value="SULFATASE MODIFYING FACTOR 1, 2"/>
    <property type="match status" value="1"/>
</dbReference>
<gene>
    <name evidence="2" type="ORF">GTP55_15190</name>
</gene>
<dbReference type="Pfam" id="PF03781">
    <property type="entry name" value="FGE-sulfatase"/>
    <property type="match status" value="1"/>
</dbReference>
<name>A0ABW9WIH3_9BURK</name>
<dbReference type="SUPFAM" id="SSF56436">
    <property type="entry name" value="C-type lectin-like"/>
    <property type="match status" value="1"/>
</dbReference>
<reference evidence="2 3" key="1">
    <citation type="submission" date="2019-12" db="EMBL/GenBank/DDBJ databases">
        <title>Novel species isolated from a subtropical stream in China.</title>
        <authorList>
            <person name="Lu H."/>
        </authorList>
    </citation>
    <scope>NUCLEOTIDE SEQUENCE [LARGE SCALE GENOMIC DNA]</scope>
    <source>
        <strain evidence="2 3">FT109W</strain>
    </source>
</reference>
<dbReference type="PANTHER" id="PTHR23150:SF19">
    <property type="entry name" value="FORMYLGLYCINE-GENERATING ENZYME"/>
    <property type="match status" value="1"/>
</dbReference>
<proteinExistence type="predicted"/>
<sequence>MSLVPRGLRLTLGAGAGVAVLLAVLGWLLLPSVSTALTGTPPAPALGNEQSCAAYSGLPVGWGKDAHAGMVRIAAGRFVFGSERGYADERPAQPGLVRVKSFWIDRTEVTQAQFAAFVAATGYVTDAEKQDAGVVFHTPTAEELTQRPYAWWTLQKGAQWRGAQPAGGHLPVTLVTQADALAYARWLGRDLPTEAEWEYAGKAGRSDDQLDTAPTDAQGKPIANYWQGSFPLLDAGADGHAGLAPVGCYAANAFGLYDMIGNAWEWTADPYTGPRQPHANGDTAVAAGAAHASDAAMVIKGGSFLCAPDYCVRYRASARESQERNLAAAHIGFRTVRRE</sequence>
<keyword evidence="3" id="KW-1185">Reference proteome</keyword>
<accession>A0ABW9WIH3</accession>
<dbReference type="Gene3D" id="3.90.1580.10">
    <property type="entry name" value="paralog of FGE (formylglycine-generating enzyme)"/>
    <property type="match status" value="1"/>
</dbReference>
<evidence type="ECO:0000313" key="3">
    <source>
        <dbReference type="Proteomes" id="UP000466332"/>
    </source>
</evidence>
<dbReference type="InterPro" id="IPR016187">
    <property type="entry name" value="CTDL_fold"/>
</dbReference>
<dbReference type="InterPro" id="IPR005532">
    <property type="entry name" value="SUMF_dom"/>
</dbReference>
<organism evidence="2 3">
    <name type="scientific">Duganella margarita</name>
    <dbReference type="NCBI Taxonomy" id="2692170"/>
    <lineage>
        <taxon>Bacteria</taxon>
        <taxon>Pseudomonadati</taxon>
        <taxon>Pseudomonadota</taxon>
        <taxon>Betaproteobacteria</taxon>
        <taxon>Burkholderiales</taxon>
        <taxon>Oxalobacteraceae</taxon>
        <taxon>Telluria group</taxon>
        <taxon>Duganella</taxon>
    </lineage>
</organism>
<dbReference type="InterPro" id="IPR042095">
    <property type="entry name" value="SUMF_sf"/>
</dbReference>
<comment type="caution">
    <text evidence="2">The sequence shown here is derived from an EMBL/GenBank/DDBJ whole genome shotgun (WGS) entry which is preliminary data.</text>
</comment>